<accession>A0A670IH27</accession>
<name>A0A670IH27_PODMU</name>
<dbReference type="GeneTree" id="ENSGT00410000025556"/>
<organism evidence="1 2">
    <name type="scientific">Podarcis muralis</name>
    <name type="common">Wall lizard</name>
    <name type="synonym">Lacerta muralis</name>
    <dbReference type="NCBI Taxonomy" id="64176"/>
    <lineage>
        <taxon>Eukaryota</taxon>
        <taxon>Metazoa</taxon>
        <taxon>Chordata</taxon>
        <taxon>Craniata</taxon>
        <taxon>Vertebrata</taxon>
        <taxon>Euteleostomi</taxon>
        <taxon>Lepidosauria</taxon>
        <taxon>Squamata</taxon>
        <taxon>Bifurcata</taxon>
        <taxon>Unidentata</taxon>
        <taxon>Episquamata</taxon>
        <taxon>Laterata</taxon>
        <taxon>Lacertibaenia</taxon>
        <taxon>Lacertidae</taxon>
        <taxon>Podarcis</taxon>
    </lineage>
</organism>
<dbReference type="AlphaFoldDB" id="A0A670IH27"/>
<evidence type="ECO:0008006" key="3">
    <source>
        <dbReference type="Google" id="ProtNLM"/>
    </source>
</evidence>
<keyword evidence="2" id="KW-1185">Reference proteome</keyword>
<dbReference type="Ensembl" id="ENSPMRT00000012152.1">
    <property type="protein sequence ID" value="ENSPMRP00000011380.1"/>
    <property type="gene ID" value="ENSPMRG00000007611.1"/>
</dbReference>
<evidence type="ECO:0000313" key="2">
    <source>
        <dbReference type="Proteomes" id="UP000472272"/>
    </source>
</evidence>
<proteinExistence type="predicted"/>
<reference evidence="1" key="3">
    <citation type="submission" date="2025-09" db="UniProtKB">
        <authorList>
            <consortium name="Ensembl"/>
        </authorList>
    </citation>
    <scope>IDENTIFICATION</scope>
</reference>
<sequence length="182" mass="21669">TFSPGARSQYVCRLYRSDSDSSTLPRKSPFIRNTLERRTLRYKQQSCRSSLADLMERTSLDLELDLQASRTRQRQLNDELSILRELRQRLEDAQLRGQTDLPHWVLRDERFRNLLKEAERQTKFEHRQQQAAEKLLKKASKEVYQLRGQNQKEPIQVQTFREKIAFFTRPRINIPPLPADDV</sequence>
<dbReference type="Proteomes" id="UP000472272">
    <property type="component" value="Chromosome 4"/>
</dbReference>
<dbReference type="OMA" id="CTHNADQ"/>
<evidence type="ECO:0000313" key="1">
    <source>
        <dbReference type="Ensembl" id="ENSPMRP00000011380.1"/>
    </source>
</evidence>
<reference evidence="1 2" key="1">
    <citation type="journal article" date="2019" name="Proc. Natl. Acad. Sci. U.S.A.">
        <title>Regulatory changes in pterin and carotenoid genes underlie balanced color polymorphisms in the wall lizard.</title>
        <authorList>
            <person name="Andrade P."/>
            <person name="Pinho C."/>
            <person name="Perez I de Lanuza G."/>
            <person name="Afonso S."/>
            <person name="Brejcha J."/>
            <person name="Rubin C.J."/>
            <person name="Wallerman O."/>
            <person name="Pereira P."/>
            <person name="Sabatino S.J."/>
            <person name="Bellati A."/>
            <person name="Pellitteri-Rosa D."/>
            <person name="Bosakova Z."/>
            <person name="Bunikis I."/>
            <person name="Carretero M.A."/>
            <person name="Feiner N."/>
            <person name="Marsik P."/>
            <person name="Pauperio F."/>
            <person name="Salvi D."/>
            <person name="Soler L."/>
            <person name="While G.M."/>
            <person name="Uller T."/>
            <person name="Font E."/>
            <person name="Andersson L."/>
            <person name="Carneiro M."/>
        </authorList>
    </citation>
    <scope>NUCLEOTIDE SEQUENCE</scope>
</reference>
<reference evidence="1" key="2">
    <citation type="submission" date="2025-08" db="UniProtKB">
        <authorList>
            <consortium name="Ensembl"/>
        </authorList>
    </citation>
    <scope>IDENTIFICATION</scope>
</reference>
<protein>
    <recommendedName>
        <fullName evidence="3">WWC family member 3</fullName>
    </recommendedName>
</protein>